<dbReference type="AlphaFoldDB" id="A0A0A9DS26"/>
<proteinExistence type="predicted"/>
<reference evidence="1" key="2">
    <citation type="journal article" date="2015" name="Data Brief">
        <title>Shoot transcriptome of the giant reed, Arundo donax.</title>
        <authorList>
            <person name="Barrero R.A."/>
            <person name="Guerrero F.D."/>
            <person name="Moolhuijzen P."/>
            <person name="Goolsby J.A."/>
            <person name="Tidwell J."/>
            <person name="Bellgard S.E."/>
            <person name="Bellgard M.I."/>
        </authorList>
    </citation>
    <scope>NUCLEOTIDE SEQUENCE</scope>
    <source>
        <tissue evidence="1">Shoot tissue taken approximately 20 cm above the soil surface</tissue>
    </source>
</reference>
<protein>
    <submittedName>
        <fullName evidence="1">Uncharacterized protein</fullName>
    </submittedName>
</protein>
<dbReference type="EMBL" id="GBRH01206506">
    <property type="protein sequence ID" value="JAD91389.1"/>
    <property type="molecule type" value="Transcribed_RNA"/>
</dbReference>
<sequence length="56" mass="6531">MKSLLVQVFLKTTLKQVFRDNSRSRGKACLHPWLHLKTQLACFLSYKSSTKHNARI</sequence>
<reference evidence="1" key="1">
    <citation type="submission" date="2014-09" db="EMBL/GenBank/DDBJ databases">
        <authorList>
            <person name="Magalhaes I.L.F."/>
            <person name="Oliveira U."/>
            <person name="Santos F.R."/>
            <person name="Vidigal T.H.D.A."/>
            <person name="Brescovit A.D."/>
            <person name="Santos A.J."/>
        </authorList>
    </citation>
    <scope>NUCLEOTIDE SEQUENCE</scope>
    <source>
        <tissue evidence="1">Shoot tissue taken approximately 20 cm above the soil surface</tissue>
    </source>
</reference>
<name>A0A0A9DS26_ARUDO</name>
<organism evidence="1">
    <name type="scientific">Arundo donax</name>
    <name type="common">Giant reed</name>
    <name type="synonym">Donax arundinaceus</name>
    <dbReference type="NCBI Taxonomy" id="35708"/>
    <lineage>
        <taxon>Eukaryota</taxon>
        <taxon>Viridiplantae</taxon>
        <taxon>Streptophyta</taxon>
        <taxon>Embryophyta</taxon>
        <taxon>Tracheophyta</taxon>
        <taxon>Spermatophyta</taxon>
        <taxon>Magnoliopsida</taxon>
        <taxon>Liliopsida</taxon>
        <taxon>Poales</taxon>
        <taxon>Poaceae</taxon>
        <taxon>PACMAD clade</taxon>
        <taxon>Arundinoideae</taxon>
        <taxon>Arundineae</taxon>
        <taxon>Arundo</taxon>
    </lineage>
</organism>
<evidence type="ECO:0000313" key="1">
    <source>
        <dbReference type="EMBL" id="JAD91389.1"/>
    </source>
</evidence>
<accession>A0A0A9DS26</accession>